<organism evidence="1 2">
    <name type="scientific">Ophiocordyceps unilateralis</name>
    <name type="common">Zombie-ant fungus</name>
    <name type="synonym">Torrubia unilateralis</name>
    <dbReference type="NCBI Taxonomy" id="268505"/>
    <lineage>
        <taxon>Eukaryota</taxon>
        <taxon>Fungi</taxon>
        <taxon>Dikarya</taxon>
        <taxon>Ascomycota</taxon>
        <taxon>Pezizomycotina</taxon>
        <taxon>Sordariomycetes</taxon>
        <taxon>Hypocreomycetidae</taxon>
        <taxon>Hypocreales</taxon>
        <taxon>Ophiocordycipitaceae</taxon>
        <taxon>Ophiocordyceps</taxon>
    </lineage>
</organism>
<reference evidence="1 2" key="1">
    <citation type="journal article" date="2015" name="BMC Genomics">
        <title>Gene expression during zombie ant biting behavior reflects the complexity underlying fungal parasitic behavioral manipulation.</title>
        <authorList>
            <person name="de Bekker C."/>
            <person name="Ohm R.A."/>
            <person name="Loreto R.G."/>
            <person name="Sebastian A."/>
            <person name="Albert I."/>
            <person name="Merrow M."/>
            <person name="Brachmann A."/>
            <person name="Hughes D.P."/>
        </authorList>
    </citation>
    <scope>NUCLEOTIDE SEQUENCE [LARGE SCALE GENOMIC DNA]</scope>
    <source>
        <strain evidence="1 2">SC16a</strain>
    </source>
</reference>
<dbReference type="EMBL" id="LAZP02000435">
    <property type="protein sequence ID" value="PFH57245.1"/>
    <property type="molecule type" value="Genomic_DNA"/>
</dbReference>
<gene>
    <name evidence="1" type="ORF">XA68_15316</name>
</gene>
<dbReference type="OrthoDB" id="4798537at2759"/>
<sequence>MCTYMSMVAYQGLPIKGLPKPYMPYRHQPHTPHNITRLRRLSPCARVSLIAMDRLPRELVDAILEQCIAQGAKNQVLKLRLVCRTFERTLKPFVCRTLGLDFSRLSRLSGFPRPRIDALQTIGYHCTSLYVDLMVLRDDLEVEFLETVFARVPSMDDFCRTMQSKYCLSHSSFTELEYLDTLQNMLFNCRGVERLRLNLPFQLVGRHVNAATMILANTLKAFAHRPEEDSAPLKSLVLENVTDVAVCHLWMNPSDVMNIMAVVSSLEHLVLTLRRHESEPPRVRWFGACLWNLIENAQRLKSLCLIGMDHDSCPPRAFKRTRAWQLSSDEWKARSLPAPQLYLSNLTCLELKRMEILPDVFVKLADDLGDSLQELYLNEIYLKVEQSRNGNQDSKKVLWIGVPNQRPADGSVWIAMALRRAAPRLRVCRASYLAYDYYMRDDANSHPDLDLVDPCSLGRNLSQRFVEVVNGICQPNTATGDPVQYLPRDPRDDHVVCSQHARTRPLRIDEYDANAYHSAVANTTSRWQKSIDGFFNNCNTNTLDELHYIAETACQGMNEIHRRRSEWTAGNSMANEYADNVLNLSQSDNS</sequence>
<reference evidence="1 2" key="2">
    <citation type="journal article" date="2017" name="Sci. Rep.">
        <title>Ant-infecting Ophiocordyceps genomes reveal a high diversity of potential behavioral manipulation genes and a possible major role for enterotoxins.</title>
        <authorList>
            <person name="de Bekker C."/>
            <person name="Ohm R.A."/>
            <person name="Evans H.C."/>
            <person name="Brachmann A."/>
            <person name="Hughes D.P."/>
        </authorList>
    </citation>
    <scope>NUCLEOTIDE SEQUENCE [LARGE SCALE GENOMIC DNA]</scope>
    <source>
        <strain evidence="1 2">SC16a</strain>
    </source>
</reference>
<comment type="caution">
    <text evidence="1">The sequence shown here is derived from an EMBL/GenBank/DDBJ whole genome shotgun (WGS) entry which is preliminary data.</text>
</comment>
<name>A0A2A9P6V8_OPHUN</name>
<protein>
    <submittedName>
        <fullName evidence="1">Uncharacterized protein</fullName>
    </submittedName>
</protein>
<accession>A0A2A9P6V8</accession>
<dbReference type="Proteomes" id="UP000037136">
    <property type="component" value="Unassembled WGS sequence"/>
</dbReference>
<evidence type="ECO:0000313" key="1">
    <source>
        <dbReference type="EMBL" id="PFH57245.1"/>
    </source>
</evidence>
<evidence type="ECO:0000313" key="2">
    <source>
        <dbReference type="Proteomes" id="UP000037136"/>
    </source>
</evidence>
<dbReference type="AlphaFoldDB" id="A0A2A9P6V8"/>
<proteinExistence type="predicted"/>
<keyword evidence="2" id="KW-1185">Reference proteome</keyword>
<dbReference type="STRING" id="268505.A0A2A9P6V8"/>